<dbReference type="InterPro" id="IPR032197">
    <property type="entry name" value="Atg7_N"/>
</dbReference>
<dbReference type="Pfam" id="PF16420">
    <property type="entry name" value="ATG7_N"/>
    <property type="match status" value="1"/>
</dbReference>
<dbReference type="PROSITE" id="PS50127">
    <property type="entry name" value="UBC_2"/>
    <property type="match status" value="1"/>
</dbReference>
<dbReference type="GO" id="GO:0008641">
    <property type="term" value="F:ubiquitin-like modifier activating enzyme activity"/>
    <property type="evidence" value="ECO:0007669"/>
    <property type="project" value="InterPro"/>
</dbReference>
<dbReference type="InterPro" id="IPR000608">
    <property type="entry name" value="UBC"/>
</dbReference>
<dbReference type="CDD" id="cd23792">
    <property type="entry name" value="UBCc_UBE2D"/>
    <property type="match status" value="1"/>
</dbReference>
<dbReference type="GO" id="GO:0061631">
    <property type="term" value="F:ubiquitin conjugating enzyme activity"/>
    <property type="evidence" value="ECO:0007669"/>
    <property type="project" value="UniProtKB-EC"/>
</dbReference>
<dbReference type="GO" id="GO:0006511">
    <property type="term" value="P:ubiquitin-dependent protein catabolic process"/>
    <property type="evidence" value="ECO:0007669"/>
    <property type="project" value="UniProtKB-ARBA"/>
</dbReference>
<evidence type="ECO:0000256" key="4">
    <source>
        <dbReference type="ARBA" id="ARBA00022679"/>
    </source>
</evidence>
<dbReference type="SUPFAM" id="SSF69572">
    <property type="entry name" value="Activating enzymes of the ubiquitin-like proteins"/>
    <property type="match status" value="1"/>
</dbReference>
<dbReference type="Pfam" id="PF00179">
    <property type="entry name" value="UQ_con"/>
    <property type="match status" value="1"/>
</dbReference>
<accession>A0A1I7XKJ9</accession>
<evidence type="ECO:0000256" key="5">
    <source>
        <dbReference type="ARBA" id="ARBA00022741"/>
    </source>
</evidence>
<keyword evidence="5" id="KW-0547">Nucleotide-binding</keyword>
<comment type="pathway">
    <text evidence="2">Protein modification; protein ubiquitination.</text>
</comment>
<proteinExistence type="predicted"/>
<evidence type="ECO:0000313" key="11">
    <source>
        <dbReference type="WBParaSite" id="Hba_18029"/>
    </source>
</evidence>
<evidence type="ECO:0000256" key="6">
    <source>
        <dbReference type="ARBA" id="ARBA00022786"/>
    </source>
</evidence>
<dbReference type="InterPro" id="IPR042523">
    <property type="entry name" value="Atg7_N_2"/>
</dbReference>
<dbReference type="FunFam" id="3.10.110.10:FF:000101">
    <property type="entry name" value="Ubiquitin-conjugating enzyme E2 D2"/>
    <property type="match status" value="1"/>
</dbReference>
<dbReference type="SUPFAM" id="SSF54495">
    <property type="entry name" value="UBC-like"/>
    <property type="match status" value="1"/>
</dbReference>
<dbReference type="Gene3D" id="3.40.140.70">
    <property type="entry name" value="Ubiquitin-like modifier-activating enzyme ATG7 N-terminal domain"/>
    <property type="match status" value="1"/>
</dbReference>
<name>A0A1I7XKJ9_HETBA</name>
<dbReference type="Gene3D" id="3.10.110.10">
    <property type="entry name" value="Ubiquitin Conjugating Enzyme"/>
    <property type="match status" value="1"/>
</dbReference>
<dbReference type="PROSITE" id="PS00183">
    <property type="entry name" value="UBC_1"/>
    <property type="match status" value="1"/>
</dbReference>
<evidence type="ECO:0000256" key="7">
    <source>
        <dbReference type="ARBA" id="ARBA00022840"/>
    </source>
</evidence>
<feature type="active site" description="Glycyl thioester intermediate" evidence="8">
    <location>
        <position position="85"/>
    </location>
</feature>
<dbReference type="EC" id="2.3.2.23" evidence="3"/>
<dbReference type="InterPro" id="IPR035985">
    <property type="entry name" value="Ubiquitin-activating_enz"/>
</dbReference>
<keyword evidence="7" id="KW-0067">ATP-binding</keyword>
<dbReference type="PANTHER" id="PTHR24068">
    <property type="entry name" value="UBIQUITIN-CONJUGATING ENZYME E2"/>
    <property type="match status" value="1"/>
</dbReference>
<dbReference type="InterPro" id="IPR023313">
    <property type="entry name" value="UBQ-conjugating_AS"/>
</dbReference>
<dbReference type="InterPro" id="IPR042522">
    <property type="entry name" value="Atg7_N_1"/>
</dbReference>
<sequence>MALKRIQKELQDLGRDPPAQCSAGPVGDDLFHWQATIMGPPESPYQGGVFFLTIHFPTDYPFKPPKVAFTTRIYHPNINSNGSICLDILRSQWSPALTISKVLLSICSLLCDPNPDDPLVPEIARIYKTDRDRLTEFSLMVSNASFVPFATFVDTAFWNEINKRKLKDWRLDESPKTIVGLFSIYDVTGDDCRLSLSHESFGTHTSGVYHGLLYVLNTLEAFKKLDRLALLKSEGDKIWNIITNGYWLQNPERLTSFAFTVFADLKKFQYFYWNCTPALCFPNDIKQEVLNYIGSSEVLLEYYRMSSKQVFLINSEQDCLDLTTLPSVDDPNTIKIVFVDPSPVSGSSGWPLRNLLAAVALLKPCWNFADFVSLKGAGEIKEFKMKWCVKEVLILGSGTLGCNIARCLMGWGVRKITFVDNSTVSYSNPIRYNFPSYAIFLLSTLQNVLSLPF</sequence>
<dbReference type="InterPro" id="IPR000594">
    <property type="entry name" value="ThiF_NAD_FAD-bd"/>
</dbReference>
<evidence type="ECO:0000256" key="8">
    <source>
        <dbReference type="PROSITE-ProRule" id="PRU10133"/>
    </source>
</evidence>
<evidence type="ECO:0000256" key="3">
    <source>
        <dbReference type="ARBA" id="ARBA00012486"/>
    </source>
</evidence>
<reference evidence="11" key="1">
    <citation type="submission" date="2016-11" db="UniProtKB">
        <authorList>
            <consortium name="WormBaseParasite"/>
        </authorList>
    </citation>
    <scope>IDENTIFICATION</scope>
</reference>
<dbReference type="SMART" id="SM00212">
    <property type="entry name" value="UBCc"/>
    <property type="match status" value="1"/>
</dbReference>
<dbReference type="Pfam" id="PF00899">
    <property type="entry name" value="ThiF"/>
    <property type="match status" value="1"/>
</dbReference>
<evidence type="ECO:0000313" key="10">
    <source>
        <dbReference type="Proteomes" id="UP000095283"/>
    </source>
</evidence>
<dbReference type="InterPro" id="IPR016135">
    <property type="entry name" value="UBQ-conjugating_enzyme/RWD"/>
</dbReference>
<feature type="domain" description="UBC core" evidence="9">
    <location>
        <begin position="1"/>
        <end position="147"/>
    </location>
</feature>
<evidence type="ECO:0000256" key="1">
    <source>
        <dbReference type="ARBA" id="ARBA00000485"/>
    </source>
</evidence>
<keyword evidence="4" id="KW-0808">Transferase</keyword>
<dbReference type="GO" id="GO:0005524">
    <property type="term" value="F:ATP binding"/>
    <property type="evidence" value="ECO:0007669"/>
    <property type="project" value="UniProtKB-KW"/>
</dbReference>
<protein>
    <recommendedName>
        <fullName evidence="3">E2 ubiquitin-conjugating enzyme</fullName>
        <ecNumber evidence="3">2.3.2.23</ecNumber>
    </recommendedName>
</protein>
<dbReference type="WBParaSite" id="Hba_18029">
    <property type="protein sequence ID" value="Hba_18029"/>
    <property type="gene ID" value="Hba_18029"/>
</dbReference>
<dbReference type="Gene3D" id="3.40.140.100">
    <property type="entry name" value="Ubiquitin-like modifier-activating enzyme ATG7 C-terminal domain"/>
    <property type="match status" value="1"/>
</dbReference>
<dbReference type="Proteomes" id="UP000095283">
    <property type="component" value="Unplaced"/>
</dbReference>
<comment type="catalytic activity">
    <reaction evidence="1">
        <text>S-ubiquitinyl-[E1 ubiquitin-activating enzyme]-L-cysteine + [E2 ubiquitin-conjugating enzyme]-L-cysteine = [E1 ubiquitin-activating enzyme]-L-cysteine + S-ubiquitinyl-[E2 ubiquitin-conjugating enzyme]-L-cysteine.</text>
        <dbReference type="EC" id="2.3.2.23"/>
    </reaction>
</comment>
<evidence type="ECO:0000259" key="9">
    <source>
        <dbReference type="PROSITE" id="PS50127"/>
    </source>
</evidence>
<keyword evidence="6" id="KW-0833">Ubl conjugation pathway</keyword>
<organism evidence="10 11">
    <name type="scientific">Heterorhabditis bacteriophora</name>
    <name type="common">Entomopathogenic nematode worm</name>
    <dbReference type="NCBI Taxonomy" id="37862"/>
    <lineage>
        <taxon>Eukaryota</taxon>
        <taxon>Metazoa</taxon>
        <taxon>Ecdysozoa</taxon>
        <taxon>Nematoda</taxon>
        <taxon>Chromadorea</taxon>
        <taxon>Rhabditida</taxon>
        <taxon>Rhabditina</taxon>
        <taxon>Rhabditomorpha</taxon>
        <taxon>Strongyloidea</taxon>
        <taxon>Heterorhabditidae</taxon>
        <taxon>Heterorhabditis</taxon>
    </lineage>
</organism>
<keyword evidence="10" id="KW-1185">Reference proteome</keyword>
<dbReference type="AlphaFoldDB" id="A0A1I7XKJ9"/>
<evidence type="ECO:0000256" key="2">
    <source>
        <dbReference type="ARBA" id="ARBA00004906"/>
    </source>
</evidence>
<dbReference type="Gene3D" id="3.40.50.720">
    <property type="entry name" value="NAD(P)-binding Rossmann-like Domain"/>
    <property type="match status" value="1"/>
</dbReference>